<evidence type="ECO:0000313" key="2">
    <source>
        <dbReference type="EMBL" id="WPF87509.1"/>
    </source>
</evidence>
<proteinExistence type="predicted"/>
<keyword evidence="1" id="KW-0472">Membrane</keyword>
<keyword evidence="1" id="KW-1133">Transmembrane helix</keyword>
<keyword evidence="1" id="KW-0812">Transmembrane</keyword>
<evidence type="ECO:0000256" key="1">
    <source>
        <dbReference type="SAM" id="Phobius"/>
    </source>
</evidence>
<dbReference type="EMBL" id="CP138348">
    <property type="protein sequence ID" value="WPF87509.1"/>
    <property type="molecule type" value="Genomic_DNA"/>
</dbReference>
<feature type="transmembrane region" description="Helical" evidence="1">
    <location>
        <begin position="57"/>
        <end position="78"/>
    </location>
</feature>
<accession>A0AAF0ZAN8</accession>
<gene>
    <name evidence="2" type="ORF">SAY89_11910</name>
</gene>
<dbReference type="AlphaFoldDB" id="A0AAF0ZAN8"/>
<protein>
    <submittedName>
        <fullName evidence="2">Uncharacterized protein</fullName>
    </submittedName>
</protein>
<name>A0AAF0ZAN8_9CHRO</name>
<dbReference type="RefSeq" id="WP_320001046.1">
    <property type="nucleotide sequence ID" value="NZ_CP138348.1"/>
</dbReference>
<organism evidence="2">
    <name type="scientific">Cyanobacterium aponinum AL20115</name>
    <dbReference type="NCBI Taxonomy" id="3090662"/>
    <lineage>
        <taxon>Bacteria</taxon>
        <taxon>Bacillati</taxon>
        <taxon>Cyanobacteriota</taxon>
        <taxon>Cyanophyceae</taxon>
        <taxon>Oscillatoriophycideae</taxon>
        <taxon>Chroococcales</taxon>
        <taxon>Geminocystaceae</taxon>
        <taxon>Cyanobacterium</taxon>
    </lineage>
</organism>
<sequence length="88" mass="8875">MTTQVLDKNQVMDSRDKYSKYLPLAGAGAVTIAMASQPVQASGSSDPLTDVTGTISSVSTGIAGVGAIVVAGALVYGATKVVSRMRKG</sequence>
<reference evidence="2" key="1">
    <citation type="submission" date="2023-11" db="EMBL/GenBank/DDBJ databases">
        <title>Genome sequence of Cyanobacterium aponinum BCRC AL20115.</title>
        <authorList>
            <person name="Chang H.-Y."/>
            <person name="Lin K.-M."/>
            <person name="Hsueh H.-T."/>
            <person name="Chu H.-A."/>
            <person name="Kuo C.-H."/>
        </authorList>
    </citation>
    <scope>NUCLEOTIDE SEQUENCE</scope>
    <source>
        <strain evidence="2">AL20115</strain>
    </source>
</reference>